<dbReference type="NCBIfam" id="TIGR02915">
    <property type="entry name" value="PEP_resp_reg"/>
    <property type="match status" value="1"/>
</dbReference>
<dbReference type="InterPro" id="IPR027417">
    <property type="entry name" value="P-loop_NTPase"/>
</dbReference>
<name>A0A3B0X760_9ZZZZ</name>
<evidence type="ECO:0000256" key="1">
    <source>
        <dbReference type="ARBA" id="ARBA00022741"/>
    </source>
</evidence>
<dbReference type="Gene3D" id="3.40.50.300">
    <property type="entry name" value="P-loop containing nucleotide triphosphate hydrolases"/>
    <property type="match status" value="1"/>
</dbReference>
<dbReference type="InterPro" id="IPR025943">
    <property type="entry name" value="Sigma_54_int_dom_ATP-bd_2"/>
</dbReference>
<dbReference type="CDD" id="cd00009">
    <property type="entry name" value="AAA"/>
    <property type="match status" value="1"/>
</dbReference>
<dbReference type="SUPFAM" id="SSF52172">
    <property type="entry name" value="CheY-like"/>
    <property type="match status" value="1"/>
</dbReference>
<dbReference type="PRINTS" id="PR01590">
    <property type="entry name" value="HTHFIS"/>
</dbReference>
<evidence type="ECO:0000259" key="7">
    <source>
        <dbReference type="PROSITE" id="PS50110"/>
    </source>
</evidence>
<sequence length="452" mass="50216">MGNNKKILIVEDDPGLQKQMKWSFEDFEVFIAGNRQDALKILIKECPPVATVDLGLPPDPEGFTEGIATVEEILAKAPHTKVIVVSGNDDRVNAVQAVASGAYDFYQKPIDAELLNQIITRAHHVYELEEENRRLIMERTDWPMEGMIASSPQMQVVCLRVEKVAPSDATVLLLGDSGTGKEVCARALHGKNPSITGRFVAINCAAIPDNLLESELFGYEKGAFTGATKTTPGKIEYAEGGTLFLDEMGDLPLPLQAKLLRFLQERVVERIGGRAEIPVNVRVICATHQDLEDKISKQEFREDLYYRINEIPIKIPPLKDREGDTLLLSRAFLDQMNIDQGKKIKGFTKDALRALEAHDWPGNVRELKNRIKRAVIMADGKQLTVDDLELKASDETSTANAFDLRKVREAAERKVIAKALNHTNGKVSPAAELLGVSRPTLYDLMQKLKIQA</sequence>
<dbReference type="PROSITE" id="PS50110">
    <property type="entry name" value="RESPONSE_REGULATORY"/>
    <property type="match status" value="1"/>
</dbReference>
<dbReference type="InterPro" id="IPR014264">
    <property type="entry name" value="PEP-CTERM_resp_reg"/>
</dbReference>
<dbReference type="EMBL" id="UOFG01000046">
    <property type="protein sequence ID" value="VAW58717.1"/>
    <property type="molecule type" value="Genomic_DNA"/>
</dbReference>
<dbReference type="InterPro" id="IPR009057">
    <property type="entry name" value="Homeodomain-like_sf"/>
</dbReference>
<dbReference type="SMART" id="SM00448">
    <property type="entry name" value="REC"/>
    <property type="match status" value="1"/>
</dbReference>
<organism evidence="8">
    <name type="scientific">hydrothermal vent metagenome</name>
    <dbReference type="NCBI Taxonomy" id="652676"/>
    <lineage>
        <taxon>unclassified sequences</taxon>
        <taxon>metagenomes</taxon>
        <taxon>ecological metagenomes</taxon>
    </lineage>
</organism>
<dbReference type="Gene3D" id="3.40.50.2300">
    <property type="match status" value="1"/>
</dbReference>
<dbReference type="PROSITE" id="PS50045">
    <property type="entry name" value="SIGMA54_INTERACT_4"/>
    <property type="match status" value="1"/>
</dbReference>
<dbReference type="InterPro" id="IPR011006">
    <property type="entry name" value="CheY-like_superfamily"/>
</dbReference>
<dbReference type="Gene3D" id="1.10.10.60">
    <property type="entry name" value="Homeodomain-like"/>
    <property type="match status" value="1"/>
</dbReference>
<keyword evidence="3" id="KW-0805">Transcription regulation</keyword>
<evidence type="ECO:0000256" key="4">
    <source>
        <dbReference type="ARBA" id="ARBA00023125"/>
    </source>
</evidence>
<evidence type="ECO:0000259" key="6">
    <source>
        <dbReference type="PROSITE" id="PS50045"/>
    </source>
</evidence>
<reference evidence="8" key="1">
    <citation type="submission" date="2018-06" db="EMBL/GenBank/DDBJ databases">
        <authorList>
            <person name="Zhirakovskaya E."/>
        </authorList>
    </citation>
    <scope>NUCLEOTIDE SEQUENCE</scope>
</reference>
<dbReference type="InterPro" id="IPR003593">
    <property type="entry name" value="AAA+_ATPase"/>
</dbReference>
<dbReference type="GO" id="GO:0006355">
    <property type="term" value="P:regulation of DNA-templated transcription"/>
    <property type="evidence" value="ECO:0007669"/>
    <property type="project" value="InterPro"/>
</dbReference>
<dbReference type="InterPro" id="IPR025944">
    <property type="entry name" value="Sigma_54_int_dom_CS"/>
</dbReference>
<dbReference type="AlphaFoldDB" id="A0A3B0X760"/>
<protein>
    <submittedName>
        <fullName evidence="8">Response regulatory protein</fullName>
    </submittedName>
</protein>
<evidence type="ECO:0000256" key="3">
    <source>
        <dbReference type="ARBA" id="ARBA00023015"/>
    </source>
</evidence>
<dbReference type="InterPro" id="IPR001789">
    <property type="entry name" value="Sig_transdc_resp-reg_receiver"/>
</dbReference>
<dbReference type="GO" id="GO:0000160">
    <property type="term" value="P:phosphorelay signal transduction system"/>
    <property type="evidence" value="ECO:0007669"/>
    <property type="project" value="InterPro"/>
</dbReference>
<keyword evidence="2" id="KW-0067">ATP-binding</keyword>
<dbReference type="InterPro" id="IPR002197">
    <property type="entry name" value="HTH_Fis"/>
</dbReference>
<dbReference type="SUPFAM" id="SSF46689">
    <property type="entry name" value="Homeodomain-like"/>
    <property type="match status" value="1"/>
</dbReference>
<accession>A0A3B0X760</accession>
<feature type="domain" description="Sigma-54 factor interaction" evidence="6">
    <location>
        <begin position="147"/>
        <end position="376"/>
    </location>
</feature>
<dbReference type="FunFam" id="3.40.50.300:FF:000006">
    <property type="entry name" value="DNA-binding transcriptional regulator NtrC"/>
    <property type="match status" value="1"/>
</dbReference>
<dbReference type="InterPro" id="IPR058031">
    <property type="entry name" value="AAA_lid_NorR"/>
</dbReference>
<dbReference type="Pfam" id="PF00072">
    <property type="entry name" value="Response_reg"/>
    <property type="match status" value="1"/>
</dbReference>
<feature type="domain" description="Response regulatory" evidence="7">
    <location>
        <begin position="6"/>
        <end position="123"/>
    </location>
</feature>
<dbReference type="PANTHER" id="PTHR32071:SF113">
    <property type="entry name" value="ALGINATE BIOSYNTHESIS TRANSCRIPTIONAL REGULATORY PROTEIN ALGB"/>
    <property type="match status" value="1"/>
</dbReference>
<keyword evidence="5" id="KW-0804">Transcription</keyword>
<gene>
    <name evidence="8" type="ORF">MNBD_GAMMA11-776</name>
</gene>
<dbReference type="GO" id="GO:0043565">
    <property type="term" value="F:sequence-specific DNA binding"/>
    <property type="evidence" value="ECO:0007669"/>
    <property type="project" value="InterPro"/>
</dbReference>
<proteinExistence type="predicted"/>
<dbReference type="PROSITE" id="PS00688">
    <property type="entry name" value="SIGMA54_INTERACT_3"/>
    <property type="match status" value="1"/>
</dbReference>
<evidence type="ECO:0000256" key="2">
    <source>
        <dbReference type="ARBA" id="ARBA00022840"/>
    </source>
</evidence>
<dbReference type="SUPFAM" id="SSF52540">
    <property type="entry name" value="P-loop containing nucleoside triphosphate hydrolases"/>
    <property type="match status" value="1"/>
</dbReference>
<dbReference type="SMART" id="SM00382">
    <property type="entry name" value="AAA"/>
    <property type="match status" value="1"/>
</dbReference>
<dbReference type="InterPro" id="IPR002078">
    <property type="entry name" value="Sigma_54_int"/>
</dbReference>
<dbReference type="Gene3D" id="1.10.8.60">
    <property type="match status" value="1"/>
</dbReference>
<evidence type="ECO:0000256" key="5">
    <source>
        <dbReference type="ARBA" id="ARBA00023163"/>
    </source>
</evidence>
<keyword evidence="4" id="KW-0238">DNA-binding</keyword>
<evidence type="ECO:0000313" key="8">
    <source>
        <dbReference type="EMBL" id="VAW58717.1"/>
    </source>
</evidence>
<dbReference type="Pfam" id="PF25601">
    <property type="entry name" value="AAA_lid_14"/>
    <property type="match status" value="1"/>
</dbReference>
<dbReference type="GO" id="GO:0005524">
    <property type="term" value="F:ATP binding"/>
    <property type="evidence" value="ECO:0007669"/>
    <property type="project" value="UniProtKB-KW"/>
</dbReference>
<dbReference type="PANTHER" id="PTHR32071">
    <property type="entry name" value="TRANSCRIPTIONAL REGULATORY PROTEIN"/>
    <property type="match status" value="1"/>
</dbReference>
<dbReference type="Pfam" id="PF02954">
    <property type="entry name" value="HTH_8"/>
    <property type="match status" value="1"/>
</dbReference>
<keyword evidence="1" id="KW-0547">Nucleotide-binding</keyword>
<dbReference type="Pfam" id="PF00158">
    <property type="entry name" value="Sigma54_activat"/>
    <property type="match status" value="1"/>
</dbReference>
<dbReference type="PROSITE" id="PS00676">
    <property type="entry name" value="SIGMA54_INTERACT_2"/>
    <property type="match status" value="1"/>
</dbReference>